<dbReference type="InterPro" id="IPR000847">
    <property type="entry name" value="LysR_HTH_N"/>
</dbReference>
<evidence type="ECO:0000256" key="4">
    <source>
        <dbReference type="ARBA" id="ARBA00023163"/>
    </source>
</evidence>
<evidence type="ECO:0000313" key="7">
    <source>
        <dbReference type="Proteomes" id="UP000516057"/>
    </source>
</evidence>
<accession>A0A7H0HLD6</accession>
<reference evidence="6 7" key="1">
    <citation type="submission" date="2020-08" db="EMBL/GenBank/DDBJ databases">
        <title>Genome sequence of Acidovorax monticola KACC 19171T.</title>
        <authorList>
            <person name="Hyun D.-W."/>
            <person name="Bae J.-W."/>
        </authorList>
    </citation>
    <scope>NUCLEOTIDE SEQUENCE [LARGE SCALE GENOMIC DNA]</scope>
    <source>
        <strain evidence="6 7">KACC 19171</strain>
    </source>
</reference>
<feature type="domain" description="HTH lysR-type" evidence="5">
    <location>
        <begin position="108"/>
        <end position="165"/>
    </location>
</feature>
<sequence length="404" mass="42887">MPPLTERLKSLRALQAVATHGSTAQAAQAMHTSQPAVTRSIQELEKFCGLDLFSRATRGMAPTPIGALLAKRTETLFLHLSHGATEAIAAAPPATRRPPAMQRFASTVSPSGLRSLVAIAAAGSEGAAAALLGVTQPAVHAALQSLEQSLGVHLFHKLATGTQLAPAGEALLRRAKLALAEIRAMEGDLAAWRGEVRGRIVVGVLPLSVSSFLTSALEALLRRHPNIQVQVVDGTYESLVQQLLSADVDAIAGALRNDAPAEDIRQHHLFDDDLVIVARAGHPCLAGAAPSLRDLLHWEWVMPLPDTPADLVLRQLFRAQGLEPPARSVRASSPMLTQAFVMQAGRLALGSRVQAESQQGPLRIVPLALPSTRRRIGMATRAMGEPSHDLQLFLDACKAAIHTA</sequence>
<keyword evidence="7" id="KW-1185">Reference proteome</keyword>
<dbReference type="PANTHER" id="PTHR30419:SF8">
    <property type="entry name" value="NITROGEN ASSIMILATION TRANSCRIPTIONAL ACTIVATOR-RELATED"/>
    <property type="match status" value="1"/>
</dbReference>
<dbReference type="Pfam" id="PF00126">
    <property type="entry name" value="HTH_1"/>
    <property type="match status" value="2"/>
</dbReference>
<dbReference type="Proteomes" id="UP000516057">
    <property type="component" value="Chromosome"/>
</dbReference>
<comment type="similarity">
    <text evidence="1">Belongs to the LysR transcriptional regulatory family.</text>
</comment>
<gene>
    <name evidence="6" type="ORF">H9L24_11770</name>
</gene>
<dbReference type="GO" id="GO:0003700">
    <property type="term" value="F:DNA-binding transcription factor activity"/>
    <property type="evidence" value="ECO:0007669"/>
    <property type="project" value="InterPro"/>
</dbReference>
<keyword evidence="2" id="KW-0805">Transcription regulation</keyword>
<dbReference type="InterPro" id="IPR036390">
    <property type="entry name" value="WH_DNA-bd_sf"/>
</dbReference>
<dbReference type="PROSITE" id="PS50931">
    <property type="entry name" value="HTH_LYSR"/>
    <property type="match status" value="2"/>
</dbReference>
<dbReference type="GO" id="GO:0005829">
    <property type="term" value="C:cytosol"/>
    <property type="evidence" value="ECO:0007669"/>
    <property type="project" value="TreeGrafter"/>
</dbReference>
<evidence type="ECO:0000256" key="2">
    <source>
        <dbReference type="ARBA" id="ARBA00023015"/>
    </source>
</evidence>
<dbReference type="EMBL" id="CP060790">
    <property type="protein sequence ID" value="QNP61352.1"/>
    <property type="molecule type" value="Genomic_DNA"/>
</dbReference>
<feature type="domain" description="HTH lysR-type" evidence="5">
    <location>
        <begin position="6"/>
        <end position="63"/>
    </location>
</feature>
<dbReference type="InterPro" id="IPR005119">
    <property type="entry name" value="LysR_subst-bd"/>
</dbReference>
<keyword evidence="3" id="KW-0238">DNA-binding</keyword>
<dbReference type="InterPro" id="IPR050950">
    <property type="entry name" value="HTH-type_LysR_regulators"/>
</dbReference>
<protein>
    <submittedName>
        <fullName evidence="6">LysR family transcriptional regulator</fullName>
    </submittedName>
</protein>
<dbReference type="KEGG" id="amon:H9L24_11770"/>
<dbReference type="Pfam" id="PF03466">
    <property type="entry name" value="LysR_substrate"/>
    <property type="match status" value="1"/>
</dbReference>
<dbReference type="SUPFAM" id="SSF46785">
    <property type="entry name" value="Winged helix' DNA-binding domain"/>
    <property type="match status" value="2"/>
</dbReference>
<name>A0A7H0HLD6_9BURK</name>
<evidence type="ECO:0000313" key="6">
    <source>
        <dbReference type="EMBL" id="QNP61352.1"/>
    </source>
</evidence>
<dbReference type="InterPro" id="IPR036388">
    <property type="entry name" value="WH-like_DNA-bd_sf"/>
</dbReference>
<dbReference type="PANTHER" id="PTHR30419">
    <property type="entry name" value="HTH-TYPE TRANSCRIPTIONAL REGULATOR YBHD"/>
    <property type="match status" value="1"/>
</dbReference>
<organism evidence="6 7">
    <name type="scientific">Paenacidovorax monticola</name>
    <dbReference type="NCBI Taxonomy" id="1926868"/>
    <lineage>
        <taxon>Bacteria</taxon>
        <taxon>Pseudomonadati</taxon>
        <taxon>Pseudomonadota</taxon>
        <taxon>Betaproteobacteria</taxon>
        <taxon>Burkholderiales</taxon>
        <taxon>Comamonadaceae</taxon>
        <taxon>Paenacidovorax</taxon>
    </lineage>
</organism>
<evidence type="ECO:0000256" key="3">
    <source>
        <dbReference type="ARBA" id="ARBA00023125"/>
    </source>
</evidence>
<dbReference type="Gene3D" id="3.40.190.290">
    <property type="match status" value="1"/>
</dbReference>
<keyword evidence="4" id="KW-0804">Transcription</keyword>
<evidence type="ECO:0000256" key="1">
    <source>
        <dbReference type="ARBA" id="ARBA00009437"/>
    </source>
</evidence>
<dbReference type="AlphaFoldDB" id="A0A7H0HLD6"/>
<dbReference type="SUPFAM" id="SSF53850">
    <property type="entry name" value="Periplasmic binding protein-like II"/>
    <property type="match status" value="1"/>
</dbReference>
<dbReference type="GO" id="GO:0003677">
    <property type="term" value="F:DNA binding"/>
    <property type="evidence" value="ECO:0007669"/>
    <property type="project" value="UniProtKB-KW"/>
</dbReference>
<proteinExistence type="inferred from homology"/>
<dbReference type="Gene3D" id="1.10.10.10">
    <property type="entry name" value="Winged helix-like DNA-binding domain superfamily/Winged helix DNA-binding domain"/>
    <property type="match status" value="2"/>
</dbReference>
<dbReference type="PRINTS" id="PR00039">
    <property type="entry name" value="HTHLYSR"/>
</dbReference>
<evidence type="ECO:0000259" key="5">
    <source>
        <dbReference type="PROSITE" id="PS50931"/>
    </source>
</evidence>